<keyword evidence="5" id="KW-1185">Reference proteome</keyword>
<feature type="domain" description="PAZ" evidence="2">
    <location>
        <begin position="325"/>
        <end position="443"/>
    </location>
</feature>
<evidence type="ECO:0000313" key="4">
    <source>
        <dbReference type="EMBL" id="KZZ94233.1"/>
    </source>
</evidence>
<dbReference type="Pfam" id="PF02170">
    <property type="entry name" value="PAZ"/>
    <property type="match status" value="1"/>
</dbReference>
<evidence type="ECO:0000256" key="1">
    <source>
        <dbReference type="SAM" id="MobiDB-lite"/>
    </source>
</evidence>
<sequence>MSQRGRSPTHPGPGKPQQRRTSQSPRKSTGSKRSGSPTRPAANPGWKPLGRDPARNPDTETGNTRMELPPDAYLLGENKDIFALRNNRFNSEGGKALVSVNQFRMTGFDFNRKVYQYDIVTSPDSLQKKALMAKIWQNSETKKALAPYEYATWIFDGRKIAWAPGLVSGGELRFFVNLDEDRQSPGAPVRDSARFHITIRSSAEVHISALQGYLDRKMQFNNSVLEALNFMDHLLRQGPSQRMIAIKRNFYSEEKPPPQKLGSSNVLEVRKGVYASIRMSQNLTQGGVGLALNVEVANTVFWVPGQSMDKLVLNYINMMNRSNLTAQRLANELQPVRNAKGQWLSSEGFKLLRQLRKLKFKIEHKNRPPSDKLYTAIDFTFDQKFGAAGDCAKTHEFEYNGQQVTVEKYYQLKYKVTIEYPHLPLVNAGRGGFIPMEFAIVEPFQRYGPKLNPALTADMIKIAVQRPPVRRKEIMEGFHSMGLRDDKFMQVYGVKFESNFTRTEARILPSPSVDFLRGGSCHPKFDGRWSIEGKKFWKPNEVPLVNWGLMILDNAVNMKELETFGKSFRQAFSGHGGSCDKEGLLLKLPGNVGRDVANAVEWAHNEIIRLRGYTQLLFVVVQQKNSPHYERLKKSADCRFGILSQIVNAQGVRKNAGQFLSNICMKVNAKLGGATSRTKSPWNSTTYFPTDRNTMIIGVDISHGAPGAALPSTAAMTMSMDRDANRYAAVVQTNGYRVEMLTPTNVQSMFTELSQIWKVGHSGETPRHIIYFRDGVGESQFAQVLDQEVQEMKDFLAKRLPKINKPMPKFTVIVATKRHHIRFFPDRGDRNGNPLPGTLVERDVTHPFMWDFYLASHAAIQGTARPVHYHVLSDEMDMPVNDLQKMIYHQCYSYARSTTPISLHPAIYYAHLAGARARAHENIASSEGFRAGAKGHEMLQAQAARETMGGRPHSIDAPPLLPVGGRKPDAGWGEAEKKQREFIRRTMWYI</sequence>
<dbReference type="SUPFAM" id="SSF53098">
    <property type="entry name" value="Ribonuclease H-like"/>
    <property type="match status" value="1"/>
</dbReference>
<dbReference type="Pfam" id="PF16488">
    <property type="entry name" value="ArgoL2"/>
    <property type="match status" value="1"/>
</dbReference>
<dbReference type="PROSITE" id="PS50821">
    <property type="entry name" value="PAZ"/>
    <property type="match status" value="1"/>
</dbReference>
<feature type="domain" description="Piwi" evidence="3">
    <location>
        <begin position="616"/>
        <end position="922"/>
    </location>
</feature>
<evidence type="ECO:0000313" key="5">
    <source>
        <dbReference type="Proteomes" id="UP000078544"/>
    </source>
</evidence>
<dbReference type="SMART" id="SM01163">
    <property type="entry name" value="DUF1785"/>
    <property type="match status" value="1"/>
</dbReference>
<dbReference type="InterPro" id="IPR014811">
    <property type="entry name" value="ArgoL1"/>
</dbReference>
<dbReference type="InterPro" id="IPR032472">
    <property type="entry name" value="ArgoL2"/>
</dbReference>
<organism evidence="4 5">
    <name type="scientific">Moelleriella libera RCEF 2490</name>
    <dbReference type="NCBI Taxonomy" id="1081109"/>
    <lineage>
        <taxon>Eukaryota</taxon>
        <taxon>Fungi</taxon>
        <taxon>Dikarya</taxon>
        <taxon>Ascomycota</taxon>
        <taxon>Pezizomycotina</taxon>
        <taxon>Sordariomycetes</taxon>
        <taxon>Hypocreomycetidae</taxon>
        <taxon>Hypocreales</taxon>
        <taxon>Clavicipitaceae</taxon>
        <taxon>Moelleriella</taxon>
    </lineage>
</organism>
<proteinExistence type="predicted"/>
<dbReference type="SMART" id="SM00950">
    <property type="entry name" value="Piwi"/>
    <property type="match status" value="1"/>
</dbReference>
<dbReference type="Pfam" id="PF02171">
    <property type="entry name" value="Piwi"/>
    <property type="match status" value="1"/>
</dbReference>
<dbReference type="Gene3D" id="3.40.50.2300">
    <property type="match status" value="1"/>
</dbReference>
<dbReference type="Gene3D" id="2.170.260.10">
    <property type="entry name" value="paz domain"/>
    <property type="match status" value="1"/>
</dbReference>
<dbReference type="GO" id="GO:0003723">
    <property type="term" value="F:RNA binding"/>
    <property type="evidence" value="ECO:0007669"/>
    <property type="project" value="InterPro"/>
</dbReference>
<dbReference type="Pfam" id="PF16486">
    <property type="entry name" value="ArgoN"/>
    <property type="match status" value="1"/>
</dbReference>
<feature type="region of interest" description="Disordered" evidence="1">
    <location>
        <begin position="1"/>
        <end position="71"/>
    </location>
</feature>
<dbReference type="Pfam" id="PF08699">
    <property type="entry name" value="ArgoL1"/>
    <property type="match status" value="1"/>
</dbReference>
<dbReference type="STRING" id="1081109.A0A162IJ50"/>
<dbReference type="AlphaFoldDB" id="A0A162IJ50"/>
<dbReference type="PANTHER" id="PTHR22891">
    <property type="entry name" value="EUKARYOTIC TRANSLATION INITIATION FACTOR 2C"/>
    <property type="match status" value="1"/>
</dbReference>
<dbReference type="OrthoDB" id="10252740at2759"/>
<dbReference type="InterPro" id="IPR036397">
    <property type="entry name" value="RNaseH_sf"/>
</dbReference>
<gene>
    <name evidence="4" type="ORF">AAL_05200</name>
</gene>
<evidence type="ECO:0000259" key="3">
    <source>
        <dbReference type="PROSITE" id="PS50822"/>
    </source>
</evidence>
<feature type="region of interest" description="Disordered" evidence="1">
    <location>
        <begin position="949"/>
        <end position="974"/>
    </location>
</feature>
<dbReference type="PROSITE" id="PS50822">
    <property type="entry name" value="PIWI"/>
    <property type="match status" value="1"/>
</dbReference>
<feature type="compositionally biased region" description="Basic and acidic residues" evidence="1">
    <location>
        <begin position="49"/>
        <end position="58"/>
    </location>
</feature>
<accession>A0A162IJ50</accession>
<dbReference type="InterPro" id="IPR045246">
    <property type="entry name" value="Piwi_ago-like"/>
</dbReference>
<dbReference type="SUPFAM" id="SSF101690">
    <property type="entry name" value="PAZ domain"/>
    <property type="match status" value="2"/>
</dbReference>
<dbReference type="InterPro" id="IPR003165">
    <property type="entry name" value="Piwi"/>
</dbReference>
<dbReference type="GO" id="GO:0003743">
    <property type="term" value="F:translation initiation factor activity"/>
    <property type="evidence" value="ECO:0007669"/>
    <property type="project" value="UniProtKB-KW"/>
</dbReference>
<dbReference type="CDD" id="cd04657">
    <property type="entry name" value="Piwi_ago-like"/>
    <property type="match status" value="1"/>
</dbReference>
<evidence type="ECO:0000259" key="2">
    <source>
        <dbReference type="PROSITE" id="PS50821"/>
    </source>
</evidence>
<name>A0A162IJ50_9HYPO</name>
<dbReference type="Gene3D" id="3.30.420.10">
    <property type="entry name" value="Ribonuclease H-like superfamily/Ribonuclease H"/>
    <property type="match status" value="1"/>
</dbReference>
<keyword evidence="4" id="KW-0648">Protein biosynthesis</keyword>
<dbReference type="InterPro" id="IPR003100">
    <property type="entry name" value="PAZ_dom"/>
</dbReference>
<dbReference type="InterPro" id="IPR012337">
    <property type="entry name" value="RNaseH-like_sf"/>
</dbReference>
<comment type="caution">
    <text evidence="4">The sequence shown here is derived from an EMBL/GenBank/DDBJ whole genome shotgun (WGS) entry which is preliminary data.</text>
</comment>
<dbReference type="EMBL" id="AZGY01000011">
    <property type="protein sequence ID" value="KZZ94233.1"/>
    <property type="molecule type" value="Genomic_DNA"/>
</dbReference>
<reference evidence="4 5" key="1">
    <citation type="journal article" date="2016" name="Genome Biol. Evol.">
        <title>Divergent and convergent evolution of fungal pathogenicity.</title>
        <authorList>
            <person name="Shang Y."/>
            <person name="Xiao G."/>
            <person name="Zheng P."/>
            <person name="Cen K."/>
            <person name="Zhan S."/>
            <person name="Wang C."/>
        </authorList>
    </citation>
    <scope>NUCLEOTIDE SEQUENCE [LARGE SCALE GENOMIC DNA]</scope>
    <source>
        <strain evidence="4 5">RCEF 2490</strain>
    </source>
</reference>
<dbReference type="InterPro" id="IPR036085">
    <property type="entry name" value="PAZ_dom_sf"/>
</dbReference>
<dbReference type="Proteomes" id="UP000078544">
    <property type="component" value="Unassembled WGS sequence"/>
</dbReference>
<dbReference type="CDD" id="cd02846">
    <property type="entry name" value="PAZ_argonaute_like"/>
    <property type="match status" value="1"/>
</dbReference>
<protein>
    <submittedName>
        <fullName evidence="4">Eukaryotic translation initiation factor 2c</fullName>
    </submittedName>
</protein>
<keyword evidence="4" id="KW-0396">Initiation factor</keyword>
<feature type="compositionally biased region" description="Polar residues" evidence="1">
    <location>
        <begin position="19"/>
        <end position="37"/>
    </location>
</feature>
<dbReference type="InterPro" id="IPR032474">
    <property type="entry name" value="Argonaute_N"/>
</dbReference>